<organism evidence="8 9">
    <name type="scientific">Actinomadura madurae</name>
    <dbReference type="NCBI Taxonomy" id="1993"/>
    <lineage>
        <taxon>Bacteria</taxon>
        <taxon>Bacillati</taxon>
        <taxon>Actinomycetota</taxon>
        <taxon>Actinomycetes</taxon>
        <taxon>Streptosporangiales</taxon>
        <taxon>Thermomonosporaceae</taxon>
        <taxon>Actinomadura</taxon>
    </lineage>
</organism>
<dbReference type="STRING" id="1993.SAMN04489713_11595"/>
<dbReference type="Pfam" id="PF02826">
    <property type="entry name" value="2-Hacid_dh_C"/>
    <property type="match status" value="1"/>
</dbReference>
<accession>A0A1I5RFH3</accession>
<dbReference type="Gene3D" id="3.40.50.720">
    <property type="entry name" value="NAD(P)-binding Rossmann-like Domain"/>
    <property type="match status" value="2"/>
</dbReference>
<dbReference type="InterPro" id="IPR050223">
    <property type="entry name" value="D-isomer_2-hydroxyacid_DH"/>
</dbReference>
<dbReference type="SUPFAM" id="SSF52283">
    <property type="entry name" value="Formate/glycerate dehydrogenase catalytic domain-like"/>
    <property type="match status" value="1"/>
</dbReference>
<dbReference type="Proteomes" id="UP000183413">
    <property type="component" value="Unassembled WGS sequence"/>
</dbReference>
<dbReference type="InterPro" id="IPR006139">
    <property type="entry name" value="D-isomer_2_OHA_DH_cat_dom"/>
</dbReference>
<evidence type="ECO:0000256" key="5">
    <source>
        <dbReference type="RuleBase" id="RU003719"/>
    </source>
</evidence>
<dbReference type="InterPro" id="IPR036291">
    <property type="entry name" value="NAD(P)-bd_dom_sf"/>
</dbReference>
<dbReference type="OrthoDB" id="9793626at2"/>
<evidence type="ECO:0000256" key="1">
    <source>
        <dbReference type="ARBA" id="ARBA00005854"/>
    </source>
</evidence>
<feature type="domain" description="D-isomer specific 2-hydroxyacid dehydrogenase catalytic" evidence="6">
    <location>
        <begin position="26"/>
        <end position="322"/>
    </location>
</feature>
<reference evidence="8 9" key="1">
    <citation type="submission" date="2016-10" db="EMBL/GenBank/DDBJ databases">
        <authorList>
            <person name="de Groot N.N."/>
        </authorList>
    </citation>
    <scope>NUCLEOTIDE SEQUENCE [LARGE SCALE GENOMIC DNA]</scope>
    <source>
        <strain evidence="8 9">DSM 43067</strain>
    </source>
</reference>
<dbReference type="GO" id="GO:0030267">
    <property type="term" value="F:glyoxylate reductase (NADPH) activity"/>
    <property type="evidence" value="ECO:0007669"/>
    <property type="project" value="TreeGrafter"/>
</dbReference>
<keyword evidence="2" id="KW-0521">NADP</keyword>
<dbReference type="CDD" id="cd12156">
    <property type="entry name" value="HPPR"/>
    <property type="match status" value="1"/>
</dbReference>
<sequence>MTRFAPDEPTSVTGPVKVLQVGALLPSLHRRLREHHDVVLLDEQDEAYLDEHGAEFTALVTRAAVGVGKDLIDRLPRLRVITSFGVGYDTIDVAAASARGVQVSNTPDVLNDCVADVAVGGLIDVMRRMTDADRYLRRGDWHAGPYPLTTKVSGKRVGVLGLGRIGRAVARRLEGFDIEVAYHSRHPVDGVDYRYVESVDGLAAWSDALVIAVAGGDGTRGLVSASTLEALGPAGHLVNIARGSVVDEPALVDALVNGRIAGAALDVFADEPNVPDELLPLGNVLLLPHIASATHETREAMGDLVFRNLQRFLSDGTLITPV</sequence>
<dbReference type="GO" id="GO:0016618">
    <property type="term" value="F:hydroxypyruvate reductase [NAD(P)H] activity"/>
    <property type="evidence" value="ECO:0007669"/>
    <property type="project" value="TreeGrafter"/>
</dbReference>
<evidence type="ECO:0000256" key="3">
    <source>
        <dbReference type="ARBA" id="ARBA00023002"/>
    </source>
</evidence>
<keyword evidence="4" id="KW-0520">NAD</keyword>
<evidence type="ECO:0000259" key="7">
    <source>
        <dbReference type="Pfam" id="PF02826"/>
    </source>
</evidence>
<dbReference type="PANTHER" id="PTHR10996:SF178">
    <property type="entry name" value="2-HYDROXYACID DEHYDROGENASE YGL185C-RELATED"/>
    <property type="match status" value="1"/>
</dbReference>
<dbReference type="SUPFAM" id="SSF51735">
    <property type="entry name" value="NAD(P)-binding Rossmann-fold domains"/>
    <property type="match status" value="1"/>
</dbReference>
<proteinExistence type="inferred from homology"/>
<dbReference type="InParanoid" id="A0A1I5RFH3"/>
<evidence type="ECO:0000256" key="4">
    <source>
        <dbReference type="ARBA" id="ARBA00023027"/>
    </source>
</evidence>
<dbReference type="FunFam" id="3.40.50.720:FF:000213">
    <property type="entry name" value="Putative 2-hydroxyacid dehydrogenase"/>
    <property type="match status" value="1"/>
</dbReference>
<evidence type="ECO:0000256" key="2">
    <source>
        <dbReference type="ARBA" id="ARBA00022857"/>
    </source>
</evidence>
<name>A0A1I5RFH3_9ACTN</name>
<evidence type="ECO:0000313" key="8">
    <source>
        <dbReference type="EMBL" id="SFP57051.1"/>
    </source>
</evidence>
<dbReference type="eggNOG" id="COG1052">
    <property type="taxonomic scope" value="Bacteria"/>
</dbReference>
<dbReference type="RefSeq" id="WP_075023563.1">
    <property type="nucleotide sequence ID" value="NZ_CP083237.1"/>
</dbReference>
<comment type="similarity">
    <text evidence="1 5">Belongs to the D-isomer specific 2-hydroxyacid dehydrogenase family.</text>
</comment>
<evidence type="ECO:0000259" key="6">
    <source>
        <dbReference type="Pfam" id="PF00389"/>
    </source>
</evidence>
<dbReference type="AlphaFoldDB" id="A0A1I5RFH3"/>
<keyword evidence="3 5" id="KW-0560">Oxidoreductase</keyword>
<evidence type="ECO:0000313" key="9">
    <source>
        <dbReference type="Proteomes" id="UP000183413"/>
    </source>
</evidence>
<keyword evidence="9" id="KW-1185">Reference proteome</keyword>
<protein>
    <submittedName>
        <fullName evidence="8">Lactate dehydrogenase</fullName>
    </submittedName>
</protein>
<dbReference type="GO" id="GO:0005829">
    <property type="term" value="C:cytosol"/>
    <property type="evidence" value="ECO:0007669"/>
    <property type="project" value="TreeGrafter"/>
</dbReference>
<feature type="domain" description="D-isomer specific 2-hydroxyacid dehydrogenase NAD-binding" evidence="7">
    <location>
        <begin position="121"/>
        <end position="291"/>
    </location>
</feature>
<dbReference type="GeneID" id="99654745"/>
<dbReference type="GO" id="GO:0051287">
    <property type="term" value="F:NAD binding"/>
    <property type="evidence" value="ECO:0007669"/>
    <property type="project" value="InterPro"/>
</dbReference>
<dbReference type="Pfam" id="PF00389">
    <property type="entry name" value="2-Hacid_dh"/>
    <property type="match status" value="1"/>
</dbReference>
<gene>
    <name evidence="8" type="ORF">SAMN04489713_11595</name>
</gene>
<dbReference type="PANTHER" id="PTHR10996">
    <property type="entry name" value="2-HYDROXYACID DEHYDROGENASE-RELATED"/>
    <property type="match status" value="1"/>
</dbReference>
<dbReference type="EMBL" id="FOVH01000015">
    <property type="protein sequence ID" value="SFP57051.1"/>
    <property type="molecule type" value="Genomic_DNA"/>
</dbReference>
<dbReference type="InterPro" id="IPR006140">
    <property type="entry name" value="D-isomer_DH_NAD-bd"/>
</dbReference>